<evidence type="ECO:0000259" key="2">
    <source>
        <dbReference type="Pfam" id="PF20434"/>
    </source>
</evidence>
<dbReference type="AlphaFoldDB" id="A0A5P0ZNM8"/>
<dbReference type="PANTHER" id="PTHR48081">
    <property type="entry name" value="AB HYDROLASE SUPERFAMILY PROTEIN C4A8.06C"/>
    <property type="match status" value="1"/>
</dbReference>
<dbReference type="GO" id="GO:0016787">
    <property type="term" value="F:hydrolase activity"/>
    <property type="evidence" value="ECO:0007669"/>
    <property type="project" value="UniProtKB-KW"/>
</dbReference>
<evidence type="ECO:0000313" key="3">
    <source>
        <dbReference type="EMBL" id="MQS75785.1"/>
    </source>
</evidence>
<dbReference type="RefSeq" id="WP_153385180.1">
    <property type="nucleotide sequence ID" value="NZ_VDFO01000009.1"/>
</dbReference>
<proteinExistence type="predicted"/>
<organism evidence="3 6">
    <name type="scientific">Companilactobacillus halodurans</name>
    <dbReference type="NCBI Taxonomy" id="2584183"/>
    <lineage>
        <taxon>Bacteria</taxon>
        <taxon>Bacillati</taxon>
        <taxon>Bacillota</taxon>
        <taxon>Bacilli</taxon>
        <taxon>Lactobacillales</taxon>
        <taxon>Lactobacillaceae</taxon>
        <taxon>Companilactobacillus</taxon>
    </lineage>
</organism>
<dbReference type="Proteomes" id="UP000371423">
    <property type="component" value="Unassembled WGS sequence"/>
</dbReference>
<dbReference type="InterPro" id="IPR050300">
    <property type="entry name" value="GDXG_lipolytic_enzyme"/>
</dbReference>
<dbReference type="Gene3D" id="3.40.50.1820">
    <property type="entry name" value="alpha/beta hydrolase"/>
    <property type="match status" value="1"/>
</dbReference>
<keyword evidence="1 3" id="KW-0378">Hydrolase</keyword>
<dbReference type="InterPro" id="IPR029058">
    <property type="entry name" value="AB_hydrolase_fold"/>
</dbReference>
<reference evidence="5 6" key="1">
    <citation type="journal article" date="2019" name="Syst. Appl. Microbiol.">
        <title>Polyphasic characterization of two novel Lactobacillus spp. isolated from blown salami packages: Description of Lactobacillus halodurans sp. nov. and Lactobacillus salsicarnum sp. nov.</title>
        <authorList>
            <person name="Schuster J.A."/>
            <person name="Klingl A."/>
            <person name="Vogel R.F."/>
            <person name="Ehrmann M.A."/>
        </authorList>
    </citation>
    <scope>NUCLEOTIDE SEQUENCE [LARGE SCALE GENOMIC DNA]</scope>
    <source>
        <strain evidence="4 5">TMW 1.1920</strain>
        <strain evidence="3 6">TMW 1.2172</strain>
    </source>
</reference>
<feature type="domain" description="BD-FAE-like" evidence="2">
    <location>
        <begin position="52"/>
        <end position="153"/>
    </location>
</feature>
<comment type="caution">
    <text evidence="3">The sequence shown here is derived from an EMBL/GenBank/DDBJ whole genome shotgun (WGS) entry which is preliminary data.</text>
</comment>
<evidence type="ECO:0000313" key="6">
    <source>
        <dbReference type="Proteomes" id="UP000414364"/>
    </source>
</evidence>
<keyword evidence="5" id="KW-1185">Reference proteome</keyword>
<gene>
    <name evidence="4" type="ORF">FHL05_03460</name>
    <name evidence="3" type="ORF">FHL06_05210</name>
</gene>
<evidence type="ECO:0000313" key="4">
    <source>
        <dbReference type="EMBL" id="MQS96946.1"/>
    </source>
</evidence>
<accession>A0A5P0ZNM8</accession>
<protein>
    <submittedName>
        <fullName evidence="3">Alpha/beta hydrolase</fullName>
    </submittedName>
</protein>
<dbReference type="EMBL" id="VDFP01000007">
    <property type="protein sequence ID" value="MQS75785.1"/>
    <property type="molecule type" value="Genomic_DNA"/>
</dbReference>
<dbReference type="SUPFAM" id="SSF53474">
    <property type="entry name" value="alpha/beta-Hydrolases"/>
    <property type="match status" value="1"/>
</dbReference>
<dbReference type="InterPro" id="IPR049492">
    <property type="entry name" value="BD-FAE-like_dom"/>
</dbReference>
<sequence length="295" mass="33626">MTNQKITEAILAMRKEFQTNDDKRDAGLPTKVKGVKRIDNLSYGPDPKWNLLDIYLPENVDKPIPTVINIHGGGWCYGTKETYQFYGLNWAKNGFAFVNPNYQLAPDAVFPEELNQVDQYIHWVANHAKEYDLDTNNVFLVGDSAGGQMAEQYVTILTNNKYRKLFGYELPDLKFRAVALNSSANFMLDPGTISGAVGGYFTDEVVKSQREKLDTEKYINQDFLPTYISTANNDFVRNNSIKMDGFLTAKGITHICKMYGDQEHPRAHVFLINQKDDIAKQANDDEAEFFKKYLK</sequence>
<evidence type="ECO:0000313" key="5">
    <source>
        <dbReference type="Proteomes" id="UP000371423"/>
    </source>
</evidence>
<evidence type="ECO:0000256" key="1">
    <source>
        <dbReference type="ARBA" id="ARBA00022801"/>
    </source>
</evidence>
<dbReference type="EMBL" id="VDFO01000009">
    <property type="protein sequence ID" value="MQS96946.1"/>
    <property type="molecule type" value="Genomic_DNA"/>
</dbReference>
<dbReference type="Proteomes" id="UP000414364">
    <property type="component" value="Unassembled WGS sequence"/>
</dbReference>
<dbReference type="OrthoDB" id="9815425at2"/>
<dbReference type="Pfam" id="PF20434">
    <property type="entry name" value="BD-FAE"/>
    <property type="match status" value="1"/>
</dbReference>
<name>A0A5P0ZNM8_9LACO</name>